<gene>
    <name evidence="1" type="ORF">LSS_05243</name>
</gene>
<dbReference type="AlphaFoldDB" id="K8YE40"/>
<proteinExistence type="predicted"/>
<organism evidence="1 2">
    <name type="scientific">Leptospira santarosai serovar Shermani str. LT 821</name>
    <dbReference type="NCBI Taxonomy" id="758847"/>
    <lineage>
        <taxon>Bacteria</taxon>
        <taxon>Pseudomonadati</taxon>
        <taxon>Spirochaetota</taxon>
        <taxon>Spirochaetia</taxon>
        <taxon>Leptospirales</taxon>
        <taxon>Leptospiraceae</taxon>
        <taxon>Leptospira</taxon>
    </lineage>
</organism>
<dbReference type="GeneID" id="29742048"/>
<sequence length="65" mass="7800">MWEFPHSRRTWFSYAEPTLDLITSYDGQGDLLENFRFFLRIFGDSILMNPGFSYLNPEDPIFSWN</sequence>
<name>K8YE40_9LEPT</name>
<dbReference type="EMBL" id="CP006694">
    <property type="protein sequence ID" value="EKT87745.1"/>
    <property type="molecule type" value="Genomic_DNA"/>
</dbReference>
<evidence type="ECO:0000313" key="1">
    <source>
        <dbReference type="EMBL" id="EKT87745.1"/>
    </source>
</evidence>
<protein>
    <submittedName>
        <fullName evidence="1">Uncharacterized protein</fullName>
    </submittedName>
</protein>
<accession>K8YE40</accession>
<dbReference type="PATRIC" id="fig|758847.3.peg.1100"/>
<dbReference type="RefSeq" id="WP_004458994.1">
    <property type="nucleotide sequence ID" value="NZ_CP006694.1"/>
</dbReference>
<reference evidence="1 2" key="2">
    <citation type="journal article" date="2014" name="Emerg. Microbes Infect.">
        <title>Potential impact on kidney infection: a whole-genome analysis of Leptospira santarosai serovar Shermani.</title>
        <authorList>
            <person name="Chou L.F."/>
            <person name="Chen T.W."/>
            <person name="Ko Y.C."/>
            <person name="Pan M.J."/>
            <person name="Tian Y.C."/>
            <person name="Chiu C.H."/>
            <person name="Tang P."/>
            <person name="Hung C.C."/>
            <person name="Yang C.W."/>
        </authorList>
    </citation>
    <scope>NUCLEOTIDE SEQUENCE</scope>
    <source>
        <strain evidence="1 2">LT 821</strain>
    </source>
</reference>
<dbReference type="STRING" id="758847.LSS_05243"/>
<reference evidence="1 2" key="1">
    <citation type="journal article" date="2012" name="Gene">
        <title>Sequence of Leptospira santarosai serovar Shermani genome and prediction of virulence-associated genes.</title>
        <authorList>
            <person name="Chou L.F."/>
            <person name="Chen Y.T."/>
            <person name="Lu C.W."/>
            <person name="Ko Y.C."/>
            <person name="Tang C.Y."/>
            <person name="Pan M.J."/>
            <person name="Tian Y.C."/>
            <person name="Chiu C.H."/>
            <person name="Hung C.C."/>
            <person name="Yang C.W."/>
        </authorList>
    </citation>
    <scope>NUCLEOTIDE SEQUENCE [LARGE SCALE GENOMIC DNA]</scope>
    <source>
        <strain evidence="1">LT 821</strain>
    </source>
</reference>
<dbReference type="Proteomes" id="UP000035800">
    <property type="component" value="Chromosome I"/>
</dbReference>
<evidence type="ECO:0000313" key="2">
    <source>
        <dbReference type="Proteomes" id="UP000035800"/>
    </source>
</evidence>
<dbReference type="KEGG" id="lst:LSS_05243"/>